<feature type="transmembrane region" description="Helical" evidence="8">
    <location>
        <begin position="433"/>
        <end position="453"/>
    </location>
</feature>
<keyword evidence="5 8" id="KW-0812">Transmembrane</keyword>
<evidence type="ECO:0000256" key="9">
    <source>
        <dbReference type="SAM" id="MobiDB-lite"/>
    </source>
</evidence>
<feature type="transmembrane region" description="Helical" evidence="8">
    <location>
        <begin position="509"/>
        <end position="536"/>
    </location>
</feature>
<keyword evidence="7 8" id="KW-0472">Membrane</keyword>
<feature type="transmembrane region" description="Helical" evidence="8">
    <location>
        <begin position="116"/>
        <end position="136"/>
    </location>
</feature>
<evidence type="ECO:0000256" key="1">
    <source>
        <dbReference type="ARBA" id="ARBA00004429"/>
    </source>
</evidence>
<feature type="transmembrane region" description="Helical" evidence="8">
    <location>
        <begin position="293"/>
        <end position="316"/>
    </location>
</feature>
<keyword evidence="6 8" id="KW-1133">Transmembrane helix</keyword>
<evidence type="ECO:0000256" key="3">
    <source>
        <dbReference type="ARBA" id="ARBA00022475"/>
    </source>
</evidence>
<dbReference type="InterPro" id="IPR000515">
    <property type="entry name" value="MetI-like"/>
</dbReference>
<dbReference type="PANTHER" id="PTHR43357:SF3">
    <property type="entry name" value="FE(3+)-TRANSPORT SYSTEM PERMEASE PROTEIN FBPB 2"/>
    <property type="match status" value="1"/>
</dbReference>
<organism evidence="11 12">
    <name type="scientific">Sutcliffiella rhizosphaerae</name>
    <dbReference type="NCBI Taxonomy" id="2880967"/>
    <lineage>
        <taxon>Bacteria</taxon>
        <taxon>Bacillati</taxon>
        <taxon>Bacillota</taxon>
        <taxon>Bacilli</taxon>
        <taxon>Bacillales</taxon>
        <taxon>Bacillaceae</taxon>
        <taxon>Sutcliffiella</taxon>
    </lineage>
</organism>
<dbReference type="PANTHER" id="PTHR43357">
    <property type="entry name" value="INNER MEMBRANE ABC TRANSPORTER PERMEASE PROTEIN YDCV"/>
    <property type="match status" value="1"/>
</dbReference>
<feature type="domain" description="ABC transmembrane type-1" evidence="10">
    <location>
        <begin position="400"/>
        <end position="587"/>
    </location>
</feature>
<evidence type="ECO:0000256" key="2">
    <source>
        <dbReference type="ARBA" id="ARBA00022448"/>
    </source>
</evidence>
<gene>
    <name evidence="11" type="ORF">BACCIP111883_01950</name>
</gene>
<dbReference type="CDD" id="cd06261">
    <property type="entry name" value="TM_PBP2"/>
    <property type="match status" value="2"/>
</dbReference>
<feature type="transmembrane region" description="Helical" evidence="8">
    <location>
        <begin position="45"/>
        <end position="67"/>
    </location>
</feature>
<feature type="transmembrane region" description="Helical" evidence="8">
    <location>
        <begin position="348"/>
        <end position="372"/>
    </location>
</feature>
<feature type="domain" description="ABC transmembrane type-1" evidence="10">
    <location>
        <begin position="112"/>
        <end position="314"/>
    </location>
</feature>
<keyword evidence="4" id="KW-0997">Cell inner membrane</keyword>
<dbReference type="SUPFAM" id="SSF161098">
    <property type="entry name" value="MetI-like"/>
    <property type="match status" value="2"/>
</dbReference>
<evidence type="ECO:0000256" key="7">
    <source>
        <dbReference type="ARBA" id="ARBA00023136"/>
    </source>
</evidence>
<proteinExistence type="inferred from homology"/>
<feature type="transmembrane region" description="Helical" evidence="8">
    <location>
        <begin position="404"/>
        <end position="426"/>
    </location>
</feature>
<protein>
    <recommendedName>
        <fullName evidence="10">ABC transmembrane type-1 domain-containing protein</fullName>
    </recommendedName>
</protein>
<accession>A0ABN8A7V5</accession>
<evidence type="ECO:0000256" key="5">
    <source>
        <dbReference type="ARBA" id="ARBA00022692"/>
    </source>
</evidence>
<keyword evidence="2 8" id="KW-0813">Transport</keyword>
<dbReference type="RefSeq" id="WP_230501079.1">
    <property type="nucleotide sequence ID" value="NZ_CAKJTJ010000008.1"/>
</dbReference>
<feature type="region of interest" description="Disordered" evidence="9">
    <location>
        <begin position="1"/>
        <end position="30"/>
    </location>
</feature>
<feature type="compositionally biased region" description="Pro residues" evidence="9">
    <location>
        <begin position="13"/>
        <end position="22"/>
    </location>
</feature>
<comment type="similarity">
    <text evidence="8">Belongs to the binding-protein-dependent transport system permease family.</text>
</comment>
<keyword evidence="3" id="KW-1003">Cell membrane</keyword>
<reference evidence="11 12" key="1">
    <citation type="submission" date="2021-10" db="EMBL/GenBank/DDBJ databases">
        <authorList>
            <person name="Criscuolo A."/>
        </authorList>
    </citation>
    <scope>NUCLEOTIDE SEQUENCE [LARGE SCALE GENOMIC DNA]</scope>
    <source>
        <strain evidence="12">CIP 111883</strain>
    </source>
</reference>
<comment type="caution">
    <text evidence="11">The sequence shown here is derived from an EMBL/GenBank/DDBJ whole genome shotgun (WGS) entry which is preliminary data.</text>
</comment>
<dbReference type="Pfam" id="PF00528">
    <property type="entry name" value="BPD_transp_1"/>
    <property type="match status" value="1"/>
</dbReference>
<evidence type="ECO:0000259" key="10">
    <source>
        <dbReference type="PROSITE" id="PS50928"/>
    </source>
</evidence>
<sequence>MKIERQDSGVQLPPHPESQPRPKPPKGKEKRTAFLRPDGLFLMKLGVFVFLGLFLILPLVSVFLVSFTGAPVNLLGSIVNPDILSTNLERFSNASLDHYKKLLAGGTYFKALTNSLTLALGVAVLVIVMCLPIAYGFARTTMPFKKTFAALCTMPIIVPTFISAAGFIIMFGRTGWVNSLYQGMGGNGVLFNVYSMLGIVLVQIFFFFPFALWPMVAAFKLSDISLEEASRNLGSSNWMSLVFVTFPLAIPGIISSALLIFTVSFSDFGTPIILAPEGLNLIVVEAYREISGFFNWAGASILTVVMVLVAGFFFWIQRKITKKMNYGTLSGKPKGIKLNDNKWVANGLAIYTTIVISIPLFAVLSVLMQSFATTWGADLLPRGYTLDHYRTIFSRSTTNIVNSIVLALGALGISVVVSTLVSYFVVRQNAAKLDFLSSVPLIVPGIALGIAYIQTFNTAPLQLTGTAAILIIAYAIRRMPYMIRSTMGTMMSIKPDIEEASINLGASRLLAIITVIGPLMLPGIAAGSILVFVTVIKETSITILMAPSNWAPMSLVVFQNLLRGEVYTASAMAILIIILVLFLQLAASKISKNSLY</sequence>
<dbReference type="Gene3D" id="1.10.3720.10">
    <property type="entry name" value="MetI-like"/>
    <property type="match status" value="2"/>
</dbReference>
<dbReference type="InterPro" id="IPR035906">
    <property type="entry name" value="MetI-like_sf"/>
</dbReference>
<dbReference type="Proteomes" id="UP000789833">
    <property type="component" value="Unassembled WGS sequence"/>
</dbReference>
<feature type="transmembrane region" description="Helical" evidence="8">
    <location>
        <begin position="148"/>
        <end position="171"/>
    </location>
</feature>
<evidence type="ECO:0000256" key="4">
    <source>
        <dbReference type="ARBA" id="ARBA00022519"/>
    </source>
</evidence>
<keyword evidence="12" id="KW-1185">Reference proteome</keyword>
<dbReference type="PROSITE" id="PS50928">
    <property type="entry name" value="ABC_TM1"/>
    <property type="match status" value="2"/>
</dbReference>
<feature type="transmembrane region" description="Helical" evidence="8">
    <location>
        <begin position="191"/>
        <end position="217"/>
    </location>
</feature>
<feature type="transmembrane region" description="Helical" evidence="8">
    <location>
        <begin position="238"/>
        <end position="261"/>
    </location>
</feature>
<name>A0ABN8A7V5_9BACI</name>
<evidence type="ECO:0000256" key="6">
    <source>
        <dbReference type="ARBA" id="ARBA00022989"/>
    </source>
</evidence>
<comment type="subcellular location">
    <subcellularLocation>
        <location evidence="1">Cell inner membrane</location>
        <topology evidence="1">Multi-pass membrane protein</topology>
    </subcellularLocation>
    <subcellularLocation>
        <location evidence="8">Cell membrane</location>
        <topology evidence="8">Multi-pass membrane protein</topology>
    </subcellularLocation>
</comment>
<feature type="transmembrane region" description="Helical" evidence="8">
    <location>
        <begin position="566"/>
        <end position="587"/>
    </location>
</feature>
<evidence type="ECO:0000313" key="12">
    <source>
        <dbReference type="Proteomes" id="UP000789833"/>
    </source>
</evidence>
<evidence type="ECO:0000313" key="11">
    <source>
        <dbReference type="EMBL" id="CAG9621178.1"/>
    </source>
</evidence>
<dbReference type="EMBL" id="CAKJTJ010000008">
    <property type="protein sequence ID" value="CAG9621178.1"/>
    <property type="molecule type" value="Genomic_DNA"/>
</dbReference>
<feature type="transmembrane region" description="Helical" evidence="8">
    <location>
        <begin position="459"/>
        <end position="476"/>
    </location>
</feature>
<evidence type="ECO:0000256" key="8">
    <source>
        <dbReference type="RuleBase" id="RU363032"/>
    </source>
</evidence>